<dbReference type="EMBL" id="FNLL01000009">
    <property type="protein sequence ID" value="SDU46309.1"/>
    <property type="molecule type" value="Genomic_DNA"/>
</dbReference>
<sequence>MTTLNRISAVDAKTRVDSGLSLLVCIYDDEKFHSQAHLEGAIPMSEFLKLKPDLGKDTDIIFY</sequence>
<keyword evidence="2" id="KW-1185">Reference proteome</keyword>
<evidence type="ECO:0008006" key="3">
    <source>
        <dbReference type="Google" id="ProtNLM"/>
    </source>
</evidence>
<evidence type="ECO:0000313" key="1">
    <source>
        <dbReference type="EMBL" id="SDU46309.1"/>
    </source>
</evidence>
<organism evidence="1 2">
    <name type="scientific">Desulfobacula phenolica</name>
    <dbReference type="NCBI Taxonomy" id="90732"/>
    <lineage>
        <taxon>Bacteria</taxon>
        <taxon>Pseudomonadati</taxon>
        <taxon>Thermodesulfobacteriota</taxon>
        <taxon>Desulfobacteria</taxon>
        <taxon>Desulfobacterales</taxon>
        <taxon>Desulfobacteraceae</taxon>
        <taxon>Desulfobacula</taxon>
    </lineage>
</organism>
<gene>
    <name evidence="1" type="ORF">SAMN04487931_10986</name>
</gene>
<proteinExistence type="predicted"/>
<evidence type="ECO:0000313" key="2">
    <source>
        <dbReference type="Proteomes" id="UP000199608"/>
    </source>
</evidence>
<accession>A0A1H2IQ99</accession>
<dbReference type="AlphaFoldDB" id="A0A1H2IQ99"/>
<dbReference type="Proteomes" id="UP000199608">
    <property type="component" value="Unassembled WGS sequence"/>
</dbReference>
<protein>
    <recommendedName>
        <fullName evidence="3">ArsR family transcriptional regulator</fullName>
    </recommendedName>
</protein>
<reference evidence="2" key="1">
    <citation type="submission" date="2016-10" db="EMBL/GenBank/DDBJ databases">
        <authorList>
            <person name="Varghese N."/>
            <person name="Submissions S."/>
        </authorList>
    </citation>
    <scope>NUCLEOTIDE SEQUENCE [LARGE SCALE GENOMIC DNA]</scope>
    <source>
        <strain evidence="2">DSM 3384</strain>
    </source>
</reference>
<name>A0A1H2IQ99_9BACT</name>
<dbReference type="RefSeq" id="WP_041279666.1">
    <property type="nucleotide sequence ID" value="NZ_FNLL01000009.1"/>
</dbReference>